<dbReference type="RefSeq" id="WP_143468079.1">
    <property type="nucleotide sequence ID" value="NZ_JXJW01000003.1"/>
</dbReference>
<evidence type="ECO:0000259" key="5">
    <source>
        <dbReference type="Pfam" id="PF06458"/>
    </source>
</evidence>
<name>A0A2A5S4K5_9LACT</name>
<protein>
    <recommendedName>
        <fullName evidence="5">MucBP domain-containing protein</fullName>
    </recommendedName>
</protein>
<feature type="signal peptide" evidence="4">
    <location>
        <begin position="1"/>
        <end position="19"/>
    </location>
</feature>
<evidence type="ECO:0000256" key="4">
    <source>
        <dbReference type="SAM" id="SignalP"/>
    </source>
</evidence>
<keyword evidence="4" id="KW-0732">Signal</keyword>
<evidence type="ECO:0000256" key="3">
    <source>
        <dbReference type="SAM" id="Phobius"/>
    </source>
</evidence>
<feature type="domain" description="MucBP" evidence="5">
    <location>
        <begin position="332"/>
        <end position="394"/>
    </location>
</feature>
<keyword evidence="1" id="KW-0677">Repeat</keyword>
<dbReference type="Gene3D" id="3.10.20.320">
    <property type="entry name" value="Putative peptidoglycan bound protein (lpxtg motif)"/>
    <property type="match status" value="3"/>
</dbReference>
<organism evidence="6 7">
    <name type="scientific">Pseudolactococcus piscium</name>
    <dbReference type="NCBI Taxonomy" id="1364"/>
    <lineage>
        <taxon>Bacteria</taxon>
        <taxon>Bacillati</taxon>
        <taxon>Bacillota</taxon>
        <taxon>Bacilli</taxon>
        <taxon>Lactobacillales</taxon>
        <taxon>Streptococcaceae</taxon>
        <taxon>Pseudolactococcus</taxon>
    </lineage>
</organism>
<sequence length="451" mass="49764">MKKIFLLLPILAVCFTFFAVQKVNGDVINYENFNYDYPVSAYFPRSSEKANVLGRILKINNVTNDYSVSIPMDLVQNGDGKIDYFGLSTSTNAYFTHDSGNSITNAGSLTGPNTLVGPGLQSPVRLPIPQKTITIDNSMYYFNYYVVQTVLKKEISPTYEVQGNNYALQPLDILPRNANFAWAYYSDSPGAVIHYKTDKNIELLSSPTIIGESGDLIPSSPREFEGYTLVSQPNPTTFKKDSVEQLTYIYTKNPISAVNGGNVTSKYVDINGTPISDDVIQSGNIDDLYDTMQKAISGYTFRNIQGNKSGQFTAEEQVVTYIYTKNPVIGGNVTSKYVDINGIPISDDVTQSGNIGDAYDTEQKNISGYTFKEIQGNKSGQFLSQNQVVTYIYTQNQDVIKSDSSTPPESTNNKDKLPETGDNQGASLVYGVLGSCILFILSVITMLKYKK</sequence>
<gene>
    <name evidence="6" type="ORF">RU86_GL001454</name>
</gene>
<dbReference type="Pfam" id="PF06458">
    <property type="entry name" value="MucBP"/>
    <property type="match status" value="3"/>
</dbReference>
<dbReference type="Proteomes" id="UP000218282">
    <property type="component" value="Unassembled WGS sequence"/>
</dbReference>
<reference evidence="6 7" key="1">
    <citation type="submission" date="2014-12" db="EMBL/GenBank/DDBJ databases">
        <title>Draft genome sequences of 10 type strains of Lactococcus.</title>
        <authorList>
            <person name="Sun Z."/>
            <person name="Zhong Z."/>
            <person name="Liu W."/>
            <person name="Zhang W."/>
            <person name="Zhang H."/>
        </authorList>
    </citation>
    <scope>NUCLEOTIDE SEQUENCE [LARGE SCALE GENOMIC DNA]</scope>
    <source>
        <strain evidence="6 7">DSM 6634</strain>
    </source>
</reference>
<dbReference type="AlphaFoldDB" id="A0A2A5S4K5"/>
<evidence type="ECO:0000256" key="2">
    <source>
        <dbReference type="SAM" id="MobiDB-lite"/>
    </source>
</evidence>
<feature type="chain" id="PRO_5039626149" description="MucBP domain-containing protein" evidence="4">
    <location>
        <begin position="20"/>
        <end position="451"/>
    </location>
</feature>
<feature type="domain" description="MucBP" evidence="5">
    <location>
        <begin position="193"/>
        <end position="251"/>
    </location>
</feature>
<feature type="domain" description="MucBP" evidence="5">
    <location>
        <begin position="262"/>
        <end position="324"/>
    </location>
</feature>
<feature type="region of interest" description="Disordered" evidence="2">
    <location>
        <begin position="400"/>
        <end position="421"/>
    </location>
</feature>
<proteinExistence type="predicted"/>
<accession>A0A2A5S4K5</accession>
<keyword evidence="3" id="KW-1133">Transmembrane helix</keyword>
<feature type="compositionally biased region" description="Polar residues" evidence="2">
    <location>
        <begin position="400"/>
        <end position="411"/>
    </location>
</feature>
<dbReference type="InterPro" id="IPR009459">
    <property type="entry name" value="MucBP_dom"/>
</dbReference>
<evidence type="ECO:0000313" key="7">
    <source>
        <dbReference type="Proteomes" id="UP000218282"/>
    </source>
</evidence>
<feature type="transmembrane region" description="Helical" evidence="3">
    <location>
        <begin position="428"/>
        <end position="447"/>
    </location>
</feature>
<comment type="caution">
    <text evidence="6">The sequence shown here is derived from an EMBL/GenBank/DDBJ whole genome shotgun (WGS) entry which is preliminary data.</text>
</comment>
<dbReference type="EMBL" id="JXJW01000003">
    <property type="protein sequence ID" value="PCS08429.1"/>
    <property type="molecule type" value="Genomic_DNA"/>
</dbReference>
<evidence type="ECO:0000256" key="1">
    <source>
        <dbReference type="ARBA" id="ARBA00022737"/>
    </source>
</evidence>
<evidence type="ECO:0000313" key="6">
    <source>
        <dbReference type="EMBL" id="PCS08429.1"/>
    </source>
</evidence>
<keyword evidence="3" id="KW-0812">Transmembrane</keyword>
<keyword evidence="7" id="KW-1185">Reference proteome</keyword>
<keyword evidence="3" id="KW-0472">Membrane</keyword>